<dbReference type="GO" id="GO:0009372">
    <property type="term" value="P:quorum sensing"/>
    <property type="evidence" value="ECO:0007669"/>
    <property type="project" value="UniProtKB-KW"/>
</dbReference>
<evidence type="ECO:0000256" key="5">
    <source>
        <dbReference type="ARBA" id="ARBA00022801"/>
    </source>
</evidence>
<evidence type="ECO:0000256" key="3">
    <source>
        <dbReference type="ARBA" id="ARBA00022670"/>
    </source>
</evidence>
<keyword evidence="6 8" id="KW-1133">Transmembrane helix</keyword>
<dbReference type="Proteomes" id="UP000002730">
    <property type="component" value="Chromosome"/>
</dbReference>
<evidence type="ECO:0000256" key="4">
    <source>
        <dbReference type="ARBA" id="ARBA00022692"/>
    </source>
</evidence>
<reference evidence="9 10" key="1">
    <citation type="submission" date="2010-08" db="EMBL/GenBank/DDBJ databases">
        <title>Complete sequence of Clostridium cellulovorans 743B.</title>
        <authorList>
            <consortium name="US DOE Joint Genome Institute"/>
            <person name="Lucas S."/>
            <person name="Copeland A."/>
            <person name="Lapidus A."/>
            <person name="Cheng J.-F."/>
            <person name="Bruce D."/>
            <person name="Goodwin L."/>
            <person name="Pitluck S."/>
            <person name="Chertkov O."/>
            <person name="Detter J.C."/>
            <person name="Han C."/>
            <person name="Tapia R."/>
            <person name="Land M."/>
            <person name="Hauser L."/>
            <person name="Chang Y.-J."/>
            <person name="Jeffries C."/>
            <person name="Kyrpides N."/>
            <person name="Ivanova N."/>
            <person name="Mikhailova N."/>
            <person name="Hemme C.L."/>
            <person name="Woyke T."/>
        </authorList>
    </citation>
    <scope>NUCLEOTIDE SEQUENCE [LARGE SCALE GENOMIC DNA]</scope>
    <source>
        <strain evidence="10">ATCC 35296 / DSM 3052 / OCM 3 / 743B</strain>
    </source>
</reference>
<dbReference type="RefSeq" id="WP_010076065.1">
    <property type="nucleotide sequence ID" value="NC_014393.1"/>
</dbReference>
<evidence type="ECO:0000256" key="7">
    <source>
        <dbReference type="ARBA" id="ARBA00023136"/>
    </source>
</evidence>
<keyword evidence="3" id="KW-0645">Protease</keyword>
<evidence type="ECO:0000256" key="2">
    <source>
        <dbReference type="ARBA" id="ARBA00022654"/>
    </source>
</evidence>
<dbReference type="STRING" id="573061.Clocel_1318"/>
<feature type="transmembrane region" description="Helical" evidence="8">
    <location>
        <begin position="108"/>
        <end position="129"/>
    </location>
</feature>
<sequence>MLVEKVTARIVDNLEVELNLDKDRKAVIYYGTFALVQMILSILLVLVLGFLIGVPTYAITLSIVTSTLRKYSGGAHAESSRNCIVLGTIICLLQAMLIEWFVPHMQENIIAVIGIIIFIVSFYLIYKIAPVDNIKKLIKKEEKKKKMKKRSLIVLCIYYVITLVLLSGNNSVFFPYVGCVYMGIIWQVFTITKLGHLALGKLDTLLNIFLG</sequence>
<name>D9SVE7_CLOC7</name>
<evidence type="ECO:0000256" key="8">
    <source>
        <dbReference type="SAM" id="Phobius"/>
    </source>
</evidence>
<dbReference type="Pfam" id="PF04647">
    <property type="entry name" value="AgrB"/>
    <property type="match status" value="1"/>
</dbReference>
<protein>
    <submittedName>
        <fullName evidence="9">Accessory gene regulator B</fullName>
    </submittedName>
</protein>
<keyword evidence="10" id="KW-1185">Reference proteome</keyword>
<dbReference type="GO" id="GO:0016020">
    <property type="term" value="C:membrane"/>
    <property type="evidence" value="ECO:0007669"/>
    <property type="project" value="InterPro"/>
</dbReference>
<feature type="transmembrane region" description="Helical" evidence="8">
    <location>
        <begin position="82"/>
        <end position="102"/>
    </location>
</feature>
<dbReference type="KEGG" id="ccb:Clocel_1318"/>
<keyword evidence="2" id="KW-0673">Quorum sensing</keyword>
<dbReference type="OrthoDB" id="2854767at2"/>
<feature type="transmembrane region" description="Helical" evidence="8">
    <location>
        <begin position="150"/>
        <end position="167"/>
    </location>
</feature>
<dbReference type="InterPro" id="IPR006741">
    <property type="entry name" value="AgrB"/>
</dbReference>
<dbReference type="GO" id="GO:0006508">
    <property type="term" value="P:proteolysis"/>
    <property type="evidence" value="ECO:0007669"/>
    <property type="project" value="UniProtKB-KW"/>
</dbReference>
<dbReference type="HOGENOM" id="CLU_098969_0_1_9"/>
<gene>
    <name evidence="9" type="ordered locus">Clocel_1318</name>
</gene>
<evidence type="ECO:0000313" key="10">
    <source>
        <dbReference type="Proteomes" id="UP000002730"/>
    </source>
</evidence>
<dbReference type="SMART" id="SM00793">
    <property type="entry name" value="AgrB"/>
    <property type="match status" value="1"/>
</dbReference>
<dbReference type="EMBL" id="CP002160">
    <property type="protein sequence ID" value="ADL51071.1"/>
    <property type="molecule type" value="Genomic_DNA"/>
</dbReference>
<keyword evidence="4 8" id="KW-0812">Transmembrane</keyword>
<accession>D9SVE7</accession>
<proteinExistence type="predicted"/>
<feature type="transmembrane region" description="Helical" evidence="8">
    <location>
        <begin position="28"/>
        <end position="61"/>
    </location>
</feature>
<dbReference type="GO" id="GO:0008233">
    <property type="term" value="F:peptidase activity"/>
    <property type="evidence" value="ECO:0007669"/>
    <property type="project" value="UniProtKB-KW"/>
</dbReference>
<keyword evidence="7 8" id="KW-0472">Membrane</keyword>
<dbReference type="eggNOG" id="COG4512">
    <property type="taxonomic scope" value="Bacteria"/>
</dbReference>
<keyword evidence="1" id="KW-1003">Cell membrane</keyword>
<evidence type="ECO:0000256" key="1">
    <source>
        <dbReference type="ARBA" id="ARBA00022475"/>
    </source>
</evidence>
<organism evidence="9 10">
    <name type="scientific">Clostridium cellulovorans (strain ATCC 35296 / DSM 3052 / OCM 3 / 743B)</name>
    <dbReference type="NCBI Taxonomy" id="573061"/>
    <lineage>
        <taxon>Bacteria</taxon>
        <taxon>Bacillati</taxon>
        <taxon>Bacillota</taxon>
        <taxon>Clostridia</taxon>
        <taxon>Eubacteriales</taxon>
        <taxon>Clostridiaceae</taxon>
        <taxon>Clostridium</taxon>
    </lineage>
</organism>
<evidence type="ECO:0000313" key="9">
    <source>
        <dbReference type="EMBL" id="ADL51071.1"/>
    </source>
</evidence>
<feature type="transmembrane region" description="Helical" evidence="8">
    <location>
        <begin position="173"/>
        <end position="192"/>
    </location>
</feature>
<dbReference type="AlphaFoldDB" id="D9SVE7"/>
<evidence type="ECO:0000256" key="6">
    <source>
        <dbReference type="ARBA" id="ARBA00022989"/>
    </source>
</evidence>
<keyword evidence="5" id="KW-0378">Hydrolase</keyword>